<dbReference type="GeneID" id="102377266"/>
<dbReference type="PANTHER" id="PTHR21553:SF24">
    <property type="entry name" value="(E2-INDEPENDENT) E3 UBIQUITIN-CONJUGATING ENZYME FATS"/>
    <property type="match status" value="1"/>
</dbReference>
<organism evidence="6 7">
    <name type="scientific">Alligator sinensis</name>
    <name type="common">Chinese alligator</name>
    <dbReference type="NCBI Taxonomy" id="38654"/>
    <lineage>
        <taxon>Eukaryota</taxon>
        <taxon>Metazoa</taxon>
        <taxon>Chordata</taxon>
        <taxon>Craniata</taxon>
        <taxon>Vertebrata</taxon>
        <taxon>Euteleostomi</taxon>
        <taxon>Archelosauria</taxon>
        <taxon>Archosauria</taxon>
        <taxon>Crocodylia</taxon>
        <taxon>Alligatoridae</taxon>
        <taxon>Alligatorinae</taxon>
        <taxon>Alligator</taxon>
    </lineage>
</organism>
<dbReference type="CTD" id="102313218"/>
<evidence type="ECO:0000313" key="7">
    <source>
        <dbReference type="RefSeq" id="XP_025063349.1"/>
    </source>
</evidence>
<sequence length="756" mass="85377">MPSGERKPVFLNCTEHFQMQLKTKPYSKWTQEPKSFVSQINFTINHSSWEKAFCFGLRERQHGVNRQKALRSLQHKNAAERESNSMKESLASQNTKMISSIVISQMIDENKSKENRSALPLQSVITQPNTYHTKQSLANHGSVNINRAFTLHPSRLEIQASLDDSVRRTDSHTREEKQCHNQENGFASITITARRVVPPSNNTVQEAATDSPCLKCRGGNLLMNAATTASNNAGSAQHCRPLYNQGSCTNQNATRLKVPETYSQSCEGHQGWIFNSESKENRIFPPGSNRRKKAPVSFTSCIHLRISQQCPNRIYYVDKSLSVCIDRPQIKSQKIHRSILSFNINCSSPRLTPDGVDGIANGGPRAETLKRKLSEENKTLLRTFWTADLKENTADKKKAANKECLGTAYPWKGTPPSELLSFVDIPKGTNNVKATKKDDDDDKQAGGNHIKLSIQVPKLCCETGTQTCSGSNRKQCNRDMFSATAPASLLERAPMKEFTADASGSLKVRAPSRATSKSKEIQAQWFLKPKIPVFNCVSDIKALPKPVLEENDLHRKNQFSKGDYKFCGSDDKIKESKKREKQGGAISAAYSPVAAHEKQEAFTQPEICSEPENIPSSPLTLREALEVHKPKFISRSQERLKKLEHMVQMRRAQHSESPGKKQGALLARKLSSNSISSKKKQYTIPHPLSDNLFKPKERFISEKEMHMRSKRIYNNLPEVKKKQEEKQKRVIIQSNRLRVEIFKKQLLEQLLQRNTE</sequence>
<feature type="domain" description="Centrosomal protein C10orf90 N-terminal" evidence="5">
    <location>
        <begin position="101"/>
        <end position="612"/>
    </location>
</feature>
<evidence type="ECO:0000259" key="4">
    <source>
        <dbReference type="Pfam" id="PF15309"/>
    </source>
</evidence>
<keyword evidence="2" id="KW-0963">Cytoplasm</keyword>
<dbReference type="RefSeq" id="XP_025063349.1">
    <property type="nucleotide sequence ID" value="XM_025207564.1"/>
</dbReference>
<keyword evidence="6" id="KW-1185">Reference proteome</keyword>
<dbReference type="GO" id="GO:0046599">
    <property type="term" value="P:regulation of centriole replication"/>
    <property type="evidence" value="ECO:0007669"/>
    <property type="project" value="TreeGrafter"/>
</dbReference>
<keyword evidence="3" id="KW-0206">Cytoskeleton</keyword>
<dbReference type="InParanoid" id="A0A3Q0GUA3"/>
<evidence type="ECO:0000256" key="3">
    <source>
        <dbReference type="ARBA" id="ARBA00023212"/>
    </source>
</evidence>
<dbReference type="GO" id="GO:0005813">
    <property type="term" value="C:centrosome"/>
    <property type="evidence" value="ECO:0007669"/>
    <property type="project" value="UniProtKB-SubCell"/>
</dbReference>
<evidence type="ECO:0000256" key="1">
    <source>
        <dbReference type="ARBA" id="ARBA00004300"/>
    </source>
</evidence>
<accession>A0A3Q0GUA3</accession>
<dbReference type="InterPro" id="IPR029299">
    <property type="entry name" value="ALMS_motif"/>
</dbReference>
<dbReference type="GO" id="GO:0008017">
    <property type="term" value="F:microtubule binding"/>
    <property type="evidence" value="ECO:0007669"/>
    <property type="project" value="TreeGrafter"/>
</dbReference>
<protein>
    <submittedName>
        <fullName evidence="7">Centrosomal protein C10orf90 homolog</fullName>
    </submittedName>
</protein>
<reference evidence="7" key="1">
    <citation type="submission" date="2025-08" db="UniProtKB">
        <authorList>
            <consortium name="RefSeq"/>
        </authorList>
    </citation>
    <scope>IDENTIFICATION</scope>
</reference>
<dbReference type="Pfam" id="PF15309">
    <property type="entry name" value="ALMS_motif"/>
    <property type="match status" value="1"/>
</dbReference>
<dbReference type="KEGG" id="asn:102377266"/>
<dbReference type="GO" id="GO:0005829">
    <property type="term" value="C:cytosol"/>
    <property type="evidence" value="ECO:0007669"/>
    <property type="project" value="TreeGrafter"/>
</dbReference>
<evidence type="ECO:0000259" key="5">
    <source>
        <dbReference type="Pfam" id="PF17730"/>
    </source>
</evidence>
<evidence type="ECO:0000256" key="2">
    <source>
        <dbReference type="ARBA" id="ARBA00022490"/>
    </source>
</evidence>
<dbReference type="Pfam" id="PF17730">
    <property type="entry name" value="Centro_C10orf90"/>
    <property type="match status" value="1"/>
</dbReference>
<name>A0A3Q0GUA3_ALLSI</name>
<evidence type="ECO:0000313" key="6">
    <source>
        <dbReference type="Proteomes" id="UP000189705"/>
    </source>
</evidence>
<dbReference type="InterPro" id="IPR041179">
    <property type="entry name" value="C10orf90_N"/>
</dbReference>
<proteinExistence type="predicted"/>
<dbReference type="Proteomes" id="UP000189705">
    <property type="component" value="Unplaced"/>
</dbReference>
<dbReference type="AlphaFoldDB" id="A0A3Q0GUA3"/>
<dbReference type="GO" id="GO:0005814">
    <property type="term" value="C:centriole"/>
    <property type="evidence" value="ECO:0007669"/>
    <property type="project" value="TreeGrafter"/>
</dbReference>
<feature type="domain" description="ALMS motif" evidence="4">
    <location>
        <begin position="618"/>
        <end position="754"/>
    </location>
</feature>
<comment type="subcellular location">
    <subcellularLocation>
        <location evidence="1">Cytoplasm</location>
        <location evidence="1">Cytoskeleton</location>
        <location evidence="1">Microtubule organizing center</location>
        <location evidence="1">Centrosome</location>
    </subcellularLocation>
</comment>
<dbReference type="PANTHER" id="PTHR21553">
    <property type="entry name" value="ALMS1-RELATED"/>
    <property type="match status" value="1"/>
</dbReference>
<gene>
    <name evidence="7" type="primary">CUNH10orf90</name>
</gene>